<dbReference type="InterPro" id="IPR016721">
    <property type="entry name" value="Bet3"/>
</dbReference>
<evidence type="ECO:0000256" key="7">
    <source>
        <dbReference type="ARBA" id="ARBA00023034"/>
    </source>
</evidence>
<evidence type="ECO:0000256" key="6">
    <source>
        <dbReference type="ARBA" id="ARBA00022892"/>
    </source>
</evidence>
<evidence type="ECO:0000256" key="5">
    <source>
        <dbReference type="ARBA" id="ARBA00022824"/>
    </source>
</evidence>
<comment type="caution">
    <text evidence="9">The sequence shown here is derived from an EMBL/GenBank/DDBJ whole genome shotgun (WGS) entry which is preliminary data.</text>
</comment>
<dbReference type="GO" id="GO:0030008">
    <property type="term" value="C:TRAPP complex"/>
    <property type="evidence" value="ECO:0007669"/>
    <property type="project" value="InterPro"/>
</dbReference>
<proteinExistence type="inferred from homology"/>
<reference evidence="9" key="1">
    <citation type="submission" date="2021-02" db="EMBL/GenBank/DDBJ databases">
        <authorList>
            <person name="Nowell W R."/>
        </authorList>
    </citation>
    <scope>NUCLEOTIDE SEQUENCE</scope>
</reference>
<dbReference type="GO" id="GO:0005783">
    <property type="term" value="C:endoplasmic reticulum"/>
    <property type="evidence" value="ECO:0007669"/>
    <property type="project" value="UniProtKB-SubCell"/>
</dbReference>
<dbReference type="GO" id="GO:0016236">
    <property type="term" value="P:macroautophagy"/>
    <property type="evidence" value="ECO:0007669"/>
    <property type="project" value="UniProtKB-ARBA"/>
</dbReference>
<evidence type="ECO:0000256" key="2">
    <source>
        <dbReference type="ARBA" id="ARBA00004240"/>
    </source>
</evidence>
<keyword evidence="4 8" id="KW-0813">Transport</keyword>
<sequence length="178" mass="20146">MNRPNVKNIDTRRVAQELFTLTYGAFVAQLLNDYENADDINKQLDKIIGVRIIDDFLARNPNIGRCNDFRETADVIAKQGFKTYLGIVPTISNWSIAGDEFSLLLDGNPLTEFVELPEQCSKLNYNQMICGAIRGALEMVQQEVECRFVQDQLKGDSITELRIKFVKLLEDALPVGED</sequence>
<keyword evidence="6 8" id="KW-0931">ER-Golgi transport</keyword>
<dbReference type="EMBL" id="CAJNOQ010002093">
    <property type="protein sequence ID" value="CAF0938315.1"/>
    <property type="molecule type" value="Genomic_DNA"/>
</dbReference>
<comment type="similarity">
    <text evidence="3 8">Belongs to the TRAPP small subunits family. BET3 subfamily.</text>
</comment>
<keyword evidence="5" id="KW-0256">Endoplasmic reticulum</keyword>
<evidence type="ECO:0000256" key="8">
    <source>
        <dbReference type="PIRNR" id="PIRNR018293"/>
    </source>
</evidence>
<dbReference type="Proteomes" id="UP000663829">
    <property type="component" value="Unassembled WGS sequence"/>
</dbReference>
<dbReference type="InterPro" id="IPR007194">
    <property type="entry name" value="TRAPP_component"/>
</dbReference>
<accession>A0A814C8W8</accession>
<evidence type="ECO:0000313" key="9">
    <source>
        <dbReference type="EMBL" id="CAF0938315.1"/>
    </source>
</evidence>
<dbReference type="CDD" id="cd14942">
    <property type="entry name" value="TRAPPC3_bet3"/>
    <property type="match status" value="1"/>
</dbReference>
<dbReference type="Proteomes" id="UP000681722">
    <property type="component" value="Unassembled WGS sequence"/>
</dbReference>
<dbReference type="PANTHER" id="PTHR13048">
    <property type="entry name" value="TRAFFICKING PROTEIN PARTICLE COMPLEX SUBUNIT 3"/>
    <property type="match status" value="1"/>
</dbReference>
<dbReference type="GO" id="GO:0005794">
    <property type="term" value="C:Golgi apparatus"/>
    <property type="evidence" value="ECO:0007669"/>
    <property type="project" value="UniProtKB-SubCell"/>
</dbReference>
<evidence type="ECO:0000256" key="1">
    <source>
        <dbReference type="ARBA" id="ARBA00004222"/>
    </source>
</evidence>
<dbReference type="Pfam" id="PF04051">
    <property type="entry name" value="TRAPP"/>
    <property type="match status" value="1"/>
</dbReference>
<keyword evidence="7 8" id="KW-0333">Golgi apparatus</keyword>
<dbReference type="Gene3D" id="3.30.1380.20">
    <property type="entry name" value="Trafficking protein particle complex subunit 3"/>
    <property type="match status" value="1"/>
</dbReference>
<evidence type="ECO:0000313" key="11">
    <source>
        <dbReference type="Proteomes" id="UP000663829"/>
    </source>
</evidence>
<dbReference type="FunFam" id="3.30.1380.20:FF:000001">
    <property type="entry name" value="Trafficking protein particle complex subunit BET3"/>
    <property type="match status" value="1"/>
</dbReference>
<dbReference type="AlphaFoldDB" id="A0A814C8W8"/>
<keyword evidence="11" id="KW-1185">Reference proteome</keyword>
<protein>
    <recommendedName>
        <fullName evidence="8">Trafficking protein particle complex subunit</fullName>
    </recommendedName>
</protein>
<gene>
    <name evidence="9" type="ORF">GPM918_LOCUS10567</name>
    <name evidence="10" type="ORF">SRO942_LOCUS10568</name>
</gene>
<comment type="function">
    <text evidence="8">May play a role in vesicular transport from endoplasmic reticulum to Golgi.</text>
</comment>
<evidence type="ECO:0000256" key="4">
    <source>
        <dbReference type="ARBA" id="ARBA00022448"/>
    </source>
</evidence>
<dbReference type="InterPro" id="IPR024096">
    <property type="entry name" value="NO_sig/Golgi_transp_ligand-bd"/>
</dbReference>
<dbReference type="EMBL" id="CAJOBC010002093">
    <property type="protein sequence ID" value="CAF3715178.1"/>
    <property type="molecule type" value="Genomic_DNA"/>
</dbReference>
<dbReference type="PIRSF" id="PIRSF018293">
    <property type="entry name" value="TRAPP_I_complex_Bet3"/>
    <property type="match status" value="1"/>
</dbReference>
<comment type="subunit">
    <text evidence="8">Homodimer.</text>
</comment>
<dbReference type="OrthoDB" id="10262857at2759"/>
<organism evidence="9 11">
    <name type="scientific">Didymodactylos carnosus</name>
    <dbReference type="NCBI Taxonomy" id="1234261"/>
    <lineage>
        <taxon>Eukaryota</taxon>
        <taxon>Metazoa</taxon>
        <taxon>Spiralia</taxon>
        <taxon>Gnathifera</taxon>
        <taxon>Rotifera</taxon>
        <taxon>Eurotatoria</taxon>
        <taxon>Bdelloidea</taxon>
        <taxon>Philodinida</taxon>
        <taxon>Philodinidae</taxon>
        <taxon>Didymodactylos</taxon>
    </lineage>
</organism>
<dbReference type="SUPFAM" id="SSF111126">
    <property type="entry name" value="Ligand-binding domain in the NO signalling and Golgi transport"/>
    <property type="match status" value="1"/>
</dbReference>
<evidence type="ECO:0000256" key="3">
    <source>
        <dbReference type="ARBA" id="ARBA00006218"/>
    </source>
</evidence>
<evidence type="ECO:0000313" key="10">
    <source>
        <dbReference type="EMBL" id="CAF3715178.1"/>
    </source>
</evidence>
<comment type="subcellular location">
    <subcellularLocation>
        <location evidence="2">Endoplasmic reticulum</location>
    </subcellularLocation>
    <subcellularLocation>
        <location evidence="1 8">Golgi apparatus</location>
        <location evidence="1 8">cis-Golgi network</location>
    </subcellularLocation>
</comment>
<dbReference type="GO" id="GO:0048193">
    <property type="term" value="P:Golgi vesicle transport"/>
    <property type="evidence" value="ECO:0007669"/>
    <property type="project" value="InterPro"/>
</dbReference>
<name>A0A814C8W8_9BILA</name>